<accession>A0A9X4MQ87</accession>
<reference evidence="3" key="2">
    <citation type="submission" date="2022-10" db="EMBL/GenBank/DDBJ databases">
        <authorList>
            <person name="Aronson H.S."/>
        </authorList>
    </citation>
    <scope>NUCLEOTIDE SEQUENCE</scope>
    <source>
        <strain evidence="3">RS19-109</strain>
    </source>
</reference>
<evidence type="ECO:0000259" key="2">
    <source>
        <dbReference type="Pfam" id="PF01568"/>
    </source>
</evidence>
<dbReference type="GO" id="GO:0022904">
    <property type="term" value="P:respiratory electron transport chain"/>
    <property type="evidence" value="ECO:0007669"/>
    <property type="project" value="TreeGrafter"/>
</dbReference>
<dbReference type="PANTHER" id="PTHR43105:SF14">
    <property type="entry name" value="FORMATE DEHYDROGENASE H"/>
    <property type="match status" value="1"/>
</dbReference>
<dbReference type="InterPro" id="IPR009010">
    <property type="entry name" value="Asp_de-COase-like_dom_sf"/>
</dbReference>
<dbReference type="PANTHER" id="PTHR43105">
    <property type="entry name" value="RESPIRATORY NITRATE REDUCTASE"/>
    <property type="match status" value="1"/>
</dbReference>
<dbReference type="InterPro" id="IPR050123">
    <property type="entry name" value="Prok_molybdopt-oxidoreductase"/>
</dbReference>
<dbReference type="Pfam" id="PF01568">
    <property type="entry name" value="Molydop_binding"/>
    <property type="match status" value="1"/>
</dbReference>
<gene>
    <name evidence="3" type="ORF">OLX77_11645</name>
</gene>
<feature type="domain" description="Molybdopterin dinucleotide-binding" evidence="2">
    <location>
        <begin position="1"/>
        <end position="104"/>
    </location>
</feature>
<dbReference type="GO" id="GO:0016020">
    <property type="term" value="C:membrane"/>
    <property type="evidence" value="ECO:0007669"/>
    <property type="project" value="TreeGrafter"/>
</dbReference>
<comment type="caution">
    <text evidence="3">The sequence shown here is derived from an EMBL/GenBank/DDBJ whole genome shotgun (WGS) entry which is preliminary data.</text>
</comment>
<reference evidence="3" key="1">
    <citation type="journal article" date="2022" name="bioRxiv">
        <title>Thiovibrio frasassiensisgen. nov., sp. nov., an autotrophic, elemental sulfur disproportionating bacterium isolated from sulfidic karst sediment, and proposal of Thiovibrionaceae fam. nov.</title>
        <authorList>
            <person name="Aronson H."/>
            <person name="Thomas C."/>
            <person name="Bhattacharyya M."/>
            <person name="Eckstein S."/>
            <person name="Jensen S."/>
            <person name="Barco R."/>
            <person name="Macalady J."/>
            <person name="Amend J."/>
        </authorList>
    </citation>
    <scope>NUCLEOTIDE SEQUENCE</scope>
    <source>
        <strain evidence="3">RS19-109</strain>
    </source>
</reference>
<keyword evidence="4" id="KW-1185">Reference proteome</keyword>
<protein>
    <recommendedName>
        <fullName evidence="2">Molybdopterin dinucleotide-binding domain-containing protein</fullName>
    </recommendedName>
</protein>
<keyword evidence="1" id="KW-0560">Oxidoreductase</keyword>
<dbReference type="InterPro" id="IPR006657">
    <property type="entry name" value="MoPterin_dinucl-bd_dom"/>
</dbReference>
<dbReference type="SUPFAM" id="SSF50692">
    <property type="entry name" value="ADC-like"/>
    <property type="match status" value="1"/>
</dbReference>
<dbReference type="GO" id="GO:0003954">
    <property type="term" value="F:NADH dehydrogenase activity"/>
    <property type="evidence" value="ECO:0007669"/>
    <property type="project" value="TreeGrafter"/>
</dbReference>
<organism evidence="3 4">
    <name type="scientific">Thiovibrio frasassiensis</name>
    <dbReference type="NCBI Taxonomy" id="2984131"/>
    <lineage>
        <taxon>Bacteria</taxon>
        <taxon>Pseudomonadati</taxon>
        <taxon>Thermodesulfobacteriota</taxon>
        <taxon>Desulfobulbia</taxon>
        <taxon>Desulfobulbales</taxon>
        <taxon>Thiovibrionaceae</taxon>
        <taxon>Thiovibrio</taxon>
    </lineage>
</organism>
<name>A0A9X4MQ87_9BACT</name>
<dbReference type="Proteomes" id="UP001154240">
    <property type="component" value="Unassembled WGS sequence"/>
</dbReference>
<proteinExistence type="predicted"/>
<evidence type="ECO:0000256" key="1">
    <source>
        <dbReference type="ARBA" id="ARBA00023002"/>
    </source>
</evidence>
<evidence type="ECO:0000313" key="4">
    <source>
        <dbReference type="Proteomes" id="UP001154240"/>
    </source>
</evidence>
<dbReference type="EMBL" id="JAPHEH010000001">
    <property type="protein sequence ID" value="MDG4476807.1"/>
    <property type="molecule type" value="Genomic_DNA"/>
</dbReference>
<evidence type="ECO:0000313" key="3">
    <source>
        <dbReference type="EMBL" id="MDG4476807.1"/>
    </source>
</evidence>
<dbReference type="Gene3D" id="2.40.40.20">
    <property type="match status" value="1"/>
</dbReference>
<dbReference type="GO" id="GO:0043546">
    <property type="term" value="F:molybdopterin cofactor binding"/>
    <property type="evidence" value="ECO:0007669"/>
    <property type="project" value="InterPro"/>
</dbReference>
<sequence length="113" mass="12809">MTGRIYHQYHTGTMSRKSERLSRECGQAELQLNPADAKTLSLRQGEMVRLISRRGEITLRVSITEQVAAGMVYTTFHFSEAPINRLTNDAFDTGSRCPEYKVCAVRVEKSQLL</sequence>
<dbReference type="AlphaFoldDB" id="A0A9X4MQ87"/>